<dbReference type="GO" id="GO:0030170">
    <property type="term" value="F:pyridoxal phosphate binding"/>
    <property type="evidence" value="ECO:0007669"/>
    <property type="project" value="InterPro"/>
</dbReference>
<dbReference type="EMBL" id="CP019476">
    <property type="protein sequence ID" value="UQC82008.1"/>
    <property type="molecule type" value="Genomic_DNA"/>
</dbReference>
<dbReference type="GeneID" id="73341498"/>
<dbReference type="InterPro" id="IPR015421">
    <property type="entry name" value="PyrdxlP-dep_Trfase_major"/>
</dbReference>
<dbReference type="Proteomes" id="UP000830671">
    <property type="component" value="Chromosome 4"/>
</dbReference>
<proteinExistence type="inferred from homology"/>
<dbReference type="CDD" id="cd00378">
    <property type="entry name" value="SHMT"/>
    <property type="match status" value="1"/>
</dbReference>
<comment type="cofactor">
    <cofactor evidence="2">
        <name>pyridoxal 5'-phosphate</name>
        <dbReference type="ChEBI" id="CHEBI:597326"/>
    </cofactor>
</comment>
<keyword evidence="6" id="KW-0663">Pyridoxal phosphate</keyword>
<comment type="similarity">
    <text evidence="4">Belongs to the SHMT family.</text>
</comment>
<evidence type="ECO:0000256" key="8">
    <source>
        <dbReference type="SAM" id="SignalP"/>
    </source>
</evidence>
<dbReference type="InterPro" id="IPR001085">
    <property type="entry name" value="Ser_HO-MeTrfase"/>
</dbReference>
<name>A0A9Q8SRP6_9PEZI</name>
<evidence type="ECO:0000313" key="11">
    <source>
        <dbReference type="Proteomes" id="UP000830671"/>
    </source>
</evidence>
<feature type="chain" id="PRO_5040222201" description="glycine hydroxymethyltransferase" evidence="8">
    <location>
        <begin position="16"/>
        <end position="596"/>
    </location>
</feature>
<evidence type="ECO:0000256" key="5">
    <source>
        <dbReference type="ARBA" id="ARBA00012256"/>
    </source>
</evidence>
<comment type="catalytic activity">
    <reaction evidence="1">
        <text>(6R)-5,10-methylene-5,6,7,8-tetrahydrofolate + glycine + H2O = (6S)-5,6,7,8-tetrahydrofolate + L-serine</text>
        <dbReference type="Rhea" id="RHEA:15481"/>
        <dbReference type="ChEBI" id="CHEBI:15377"/>
        <dbReference type="ChEBI" id="CHEBI:15636"/>
        <dbReference type="ChEBI" id="CHEBI:33384"/>
        <dbReference type="ChEBI" id="CHEBI:57305"/>
        <dbReference type="ChEBI" id="CHEBI:57453"/>
        <dbReference type="EC" id="2.1.2.1"/>
    </reaction>
</comment>
<feature type="domain" description="Serine hydroxymethyltransferase-like" evidence="9">
    <location>
        <begin position="147"/>
        <end position="525"/>
    </location>
</feature>
<dbReference type="GO" id="GO:0035999">
    <property type="term" value="P:tetrahydrofolate interconversion"/>
    <property type="evidence" value="ECO:0007669"/>
    <property type="project" value="InterPro"/>
</dbReference>
<reference evidence="10" key="1">
    <citation type="journal article" date="2021" name="Mol. Plant Microbe Interact.">
        <title>Complete Genome Sequence of the Plant-Pathogenic Fungus Colletotrichum lupini.</title>
        <authorList>
            <person name="Baroncelli R."/>
            <person name="Pensec F."/>
            <person name="Da Lio D."/>
            <person name="Boufleur T."/>
            <person name="Vicente I."/>
            <person name="Sarrocco S."/>
            <person name="Picot A."/>
            <person name="Baraldi E."/>
            <person name="Sukno S."/>
            <person name="Thon M."/>
            <person name="Le Floch G."/>
        </authorList>
    </citation>
    <scope>NUCLEOTIDE SEQUENCE</scope>
    <source>
        <strain evidence="10">IMI 504893</strain>
    </source>
</reference>
<dbReference type="PANTHER" id="PTHR11680">
    <property type="entry name" value="SERINE HYDROXYMETHYLTRANSFERASE"/>
    <property type="match status" value="1"/>
</dbReference>
<protein>
    <recommendedName>
        <fullName evidence="5">glycine hydroxymethyltransferase</fullName>
        <ecNumber evidence="5">2.1.2.1</ecNumber>
    </recommendedName>
</protein>
<dbReference type="SUPFAM" id="SSF53383">
    <property type="entry name" value="PLP-dependent transferases"/>
    <property type="match status" value="1"/>
</dbReference>
<evidence type="ECO:0000256" key="3">
    <source>
        <dbReference type="ARBA" id="ARBA00004777"/>
    </source>
</evidence>
<gene>
    <name evidence="10" type="ORF">CLUP02_07494</name>
</gene>
<dbReference type="NCBIfam" id="NF000586">
    <property type="entry name" value="PRK00011.1"/>
    <property type="match status" value="1"/>
</dbReference>
<evidence type="ECO:0000259" key="9">
    <source>
        <dbReference type="Pfam" id="PF00464"/>
    </source>
</evidence>
<dbReference type="Pfam" id="PF00464">
    <property type="entry name" value="SHMT"/>
    <property type="match status" value="1"/>
</dbReference>
<dbReference type="EC" id="2.1.2.1" evidence="5"/>
<dbReference type="InterPro" id="IPR049943">
    <property type="entry name" value="Ser_HO-MeTrfase-like"/>
</dbReference>
<dbReference type="RefSeq" id="XP_049143631.1">
    <property type="nucleotide sequence ID" value="XM_049286488.1"/>
</dbReference>
<dbReference type="InterPro" id="IPR015424">
    <property type="entry name" value="PyrdxlP-dep_Trfase"/>
</dbReference>
<evidence type="ECO:0000256" key="4">
    <source>
        <dbReference type="ARBA" id="ARBA00006376"/>
    </source>
</evidence>
<dbReference type="InterPro" id="IPR015422">
    <property type="entry name" value="PyrdxlP-dep_Trfase_small"/>
</dbReference>
<feature type="signal peptide" evidence="8">
    <location>
        <begin position="1"/>
        <end position="15"/>
    </location>
</feature>
<organism evidence="10 11">
    <name type="scientific">Colletotrichum lupini</name>
    <dbReference type="NCBI Taxonomy" id="145971"/>
    <lineage>
        <taxon>Eukaryota</taxon>
        <taxon>Fungi</taxon>
        <taxon>Dikarya</taxon>
        <taxon>Ascomycota</taxon>
        <taxon>Pezizomycotina</taxon>
        <taxon>Sordariomycetes</taxon>
        <taxon>Hypocreomycetidae</taxon>
        <taxon>Glomerellales</taxon>
        <taxon>Glomerellaceae</taxon>
        <taxon>Colletotrichum</taxon>
        <taxon>Colletotrichum acutatum species complex</taxon>
    </lineage>
</organism>
<dbReference type="AlphaFoldDB" id="A0A9Q8SRP6"/>
<dbReference type="InterPro" id="IPR039429">
    <property type="entry name" value="SHMT-like_dom"/>
</dbReference>
<evidence type="ECO:0000256" key="2">
    <source>
        <dbReference type="ARBA" id="ARBA00001933"/>
    </source>
</evidence>
<keyword evidence="8" id="KW-0732">Signal</keyword>
<evidence type="ECO:0000256" key="7">
    <source>
        <dbReference type="SAM" id="MobiDB-lite"/>
    </source>
</evidence>
<dbReference type="Gene3D" id="3.40.640.10">
    <property type="entry name" value="Type I PLP-dependent aspartate aminotransferase-like (Major domain)"/>
    <property type="match status" value="1"/>
</dbReference>
<dbReference type="PANTHER" id="PTHR11680:SF35">
    <property type="entry name" value="SERINE HYDROXYMETHYLTRANSFERASE 1"/>
    <property type="match status" value="1"/>
</dbReference>
<dbReference type="GO" id="GO:0005739">
    <property type="term" value="C:mitochondrion"/>
    <property type="evidence" value="ECO:0007669"/>
    <property type="project" value="TreeGrafter"/>
</dbReference>
<sequence length="596" mass="66447">MEGLIVYCLIYPALAAHPVSLWLDFDDVQLLGQAPRSLLRNLQEWPGCSRDQGELQSVRVHSIILIRQEIKAMKACAYIFSFLDLSATFDYLHCYSQIPANRPTFSMNRDSQLASPQSHANGRANSHFTGSSYTDTGIDMNRFQHLRQADPEGALLLRREMSRDMNSLNLSAPESYMTLAVREALGAPLPPSEGYPDRRYHSGRHIVNEIEELCWRRALETFDLSAETWGVNVQAFSGSLANLYTYTALLEPGDTLFHMDLSHGGHLSHGHQTSKRKVSESAFKFNAVAYHVNLETGIIDYDGLHELAQQHKPKIITVGGSSYSRLIDYETMRKIADDVGALLHCDMAHFCGLVAGRAIPSPFPHCHVVTTTTYKSFCGPKGAIIFYRSWMKDKINSTVFPRYQAARDYSVVLAISVALRQSQSSVYREQQRQVVEASRMLAASLIELGYTIVGGGTDTHMVIIDLRPRKIDAAVAEKALELINIICNQNSIPGDQGGNCSGLRLGTPPMVLRGMPLLAFNKAAVLIHQALEITHKIQAEMVPCQQTSACSRQSRRVRILEQFVAIAQKHSMIEDLKSQVAFIVSAHPPPWHERSS</sequence>
<accession>A0A9Q8SRP6</accession>
<evidence type="ECO:0000256" key="6">
    <source>
        <dbReference type="ARBA" id="ARBA00022898"/>
    </source>
</evidence>
<evidence type="ECO:0000256" key="1">
    <source>
        <dbReference type="ARBA" id="ARBA00001528"/>
    </source>
</evidence>
<dbReference type="GO" id="GO:0004372">
    <property type="term" value="F:glycine hydroxymethyltransferase activity"/>
    <property type="evidence" value="ECO:0007669"/>
    <property type="project" value="UniProtKB-EC"/>
</dbReference>
<evidence type="ECO:0000313" key="10">
    <source>
        <dbReference type="EMBL" id="UQC82008.1"/>
    </source>
</evidence>
<comment type="pathway">
    <text evidence="3">One-carbon metabolism; tetrahydrofolate interconversion.</text>
</comment>
<feature type="region of interest" description="Disordered" evidence="7">
    <location>
        <begin position="109"/>
        <end position="131"/>
    </location>
</feature>
<dbReference type="KEGG" id="clup:CLUP02_07494"/>
<dbReference type="GO" id="GO:0019264">
    <property type="term" value="P:glycine biosynthetic process from serine"/>
    <property type="evidence" value="ECO:0007669"/>
    <property type="project" value="InterPro"/>
</dbReference>
<keyword evidence="11" id="KW-1185">Reference proteome</keyword>
<dbReference type="Gene3D" id="3.90.1150.10">
    <property type="entry name" value="Aspartate Aminotransferase, domain 1"/>
    <property type="match status" value="1"/>
</dbReference>